<evidence type="ECO:0000259" key="5">
    <source>
        <dbReference type="Pfam" id="PF01266"/>
    </source>
</evidence>
<dbReference type="InterPro" id="IPR036188">
    <property type="entry name" value="FAD/NAD-bd_sf"/>
</dbReference>
<evidence type="ECO:0000256" key="4">
    <source>
        <dbReference type="ARBA" id="ARBA00023002"/>
    </source>
</evidence>
<dbReference type="InterPro" id="IPR006076">
    <property type="entry name" value="FAD-dep_OxRdtase"/>
</dbReference>
<dbReference type="RefSeq" id="WP_063110378.1">
    <property type="nucleotide sequence ID" value="NZ_JBEPNV010000001.1"/>
</dbReference>
<keyword evidence="3" id="KW-0274">FAD</keyword>
<feature type="domain" description="FAD dependent oxidoreductase" evidence="5">
    <location>
        <begin position="7"/>
        <end position="358"/>
    </location>
</feature>
<protein>
    <submittedName>
        <fullName evidence="6">Sarcosine oxidase</fullName>
        <ecNumber evidence="6">1.5.3.1</ecNumber>
    </submittedName>
</protein>
<dbReference type="InterPro" id="IPR045170">
    <property type="entry name" value="MTOX"/>
</dbReference>
<dbReference type="NCBIfam" id="NF008425">
    <property type="entry name" value="PRK11259.1"/>
    <property type="match status" value="1"/>
</dbReference>
<dbReference type="Pfam" id="PF01266">
    <property type="entry name" value="DAO"/>
    <property type="match status" value="1"/>
</dbReference>
<evidence type="ECO:0000256" key="2">
    <source>
        <dbReference type="ARBA" id="ARBA00022630"/>
    </source>
</evidence>
<name>A0ABV2NKX5_9HYPH</name>
<dbReference type="Proteomes" id="UP001549119">
    <property type="component" value="Unassembled WGS sequence"/>
</dbReference>
<evidence type="ECO:0000256" key="1">
    <source>
        <dbReference type="ARBA" id="ARBA00001974"/>
    </source>
</evidence>
<dbReference type="PANTHER" id="PTHR10961">
    <property type="entry name" value="PEROXISOMAL SARCOSINE OXIDASE"/>
    <property type="match status" value="1"/>
</dbReference>
<keyword evidence="4 6" id="KW-0560">Oxidoreductase</keyword>
<dbReference type="PANTHER" id="PTHR10961:SF7">
    <property type="entry name" value="FAD DEPENDENT OXIDOREDUCTASE DOMAIN-CONTAINING PROTEIN"/>
    <property type="match status" value="1"/>
</dbReference>
<evidence type="ECO:0000313" key="7">
    <source>
        <dbReference type="Proteomes" id="UP001549119"/>
    </source>
</evidence>
<dbReference type="SUPFAM" id="SSF54373">
    <property type="entry name" value="FAD-linked reductases, C-terminal domain"/>
    <property type="match status" value="1"/>
</dbReference>
<comment type="caution">
    <text evidence="6">The sequence shown here is derived from an EMBL/GenBank/DDBJ whole genome shotgun (WGS) entry which is preliminary data.</text>
</comment>
<proteinExistence type="predicted"/>
<keyword evidence="2" id="KW-0285">Flavoprotein</keyword>
<comment type="cofactor">
    <cofactor evidence="1">
        <name>FAD</name>
        <dbReference type="ChEBI" id="CHEBI:57692"/>
    </cofactor>
</comment>
<dbReference type="EC" id="1.5.3.1" evidence="6"/>
<evidence type="ECO:0000313" key="6">
    <source>
        <dbReference type="EMBL" id="MET3867109.1"/>
    </source>
</evidence>
<sequence>MSANTYDVIVLGVGGMGSAACWHLARRGVRVLGLERFDIPHAMGSSHGFNRIIRLAYFEDPSYVPLLRRAYENWRELEGRFGEQLLFITGSIDAGPEGSAMVEGSLAACRMHDLPHRLLDGAELRRVAPGYNLPDTHRAVLQPDGGFVSAERAIVAHVTQAQAAGAEIRAREPALSWEPTASGVRVRTERGTYEAGHLILSAGSWMGKFVPQLKAVAVPERQVLGWFQPREPALFAPDRFPVFNMEVEEGKFYGFPVWHVPGFKIGRWHHLGETGGADTLSRECGAEDEAVLRPCVSRYFPQANGPTMAMRACFFTNTPDEHFVIDTLPDLPQVVVASPCSGHGYKFCSVVGEVLADLATGGRPGFDLSLHALDRFAPRSYASTVQSSV</sequence>
<dbReference type="Gene3D" id="3.30.9.10">
    <property type="entry name" value="D-Amino Acid Oxidase, subunit A, domain 2"/>
    <property type="match status" value="1"/>
</dbReference>
<keyword evidence="7" id="KW-1185">Reference proteome</keyword>
<evidence type="ECO:0000256" key="3">
    <source>
        <dbReference type="ARBA" id="ARBA00022827"/>
    </source>
</evidence>
<dbReference type="SUPFAM" id="SSF51905">
    <property type="entry name" value="FAD/NAD(P)-binding domain"/>
    <property type="match status" value="1"/>
</dbReference>
<accession>A0ABV2NKX5</accession>
<dbReference type="EMBL" id="JBEPNW010000002">
    <property type="protein sequence ID" value="MET3867109.1"/>
    <property type="molecule type" value="Genomic_DNA"/>
</dbReference>
<dbReference type="GO" id="GO:0008115">
    <property type="term" value="F:sarcosine oxidase activity"/>
    <property type="evidence" value="ECO:0007669"/>
    <property type="project" value="UniProtKB-EC"/>
</dbReference>
<dbReference type="Gene3D" id="3.50.50.60">
    <property type="entry name" value="FAD/NAD(P)-binding domain"/>
    <property type="match status" value="1"/>
</dbReference>
<organism evidence="6 7">
    <name type="scientific">Methylobacterium radiotolerans</name>
    <dbReference type="NCBI Taxonomy" id="31998"/>
    <lineage>
        <taxon>Bacteria</taxon>
        <taxon>Pseudomonadati</taxon>
        <taxon>Pseudomonadota</taxon>
        <taxon>Alphaproteobacteria</taxon>
        <taxon>Hyphomicrobiales</taxon>
        <taxon>Methylobacteriaceae</taxon>
        <taxon>Methylobacterium</taxon>
    </lineage>
</organism>
<gene>
    <name evidence="6" type="ORF">ABIC20_004418</name>
</gene>
<reference evidence="6 7" key="1">
    <citation type="submission" date="2024-06" db="EMBL/GenBank/DDBJ databases">
        <title>Genomics of switchgrass bacterial isolates.</title>
        <authorList>
            <person name="Shade A."/>
        </authorList>
    </citation>
    <scope>NUCLEOTIDE SEQUENCE [LARGE SCALE GENOMIC DNA]</scope>
    <source>
        <strain evidence="6 7">PvP084</strain>
    </source>
</reference>